<accession>A0AAV4XR40</accession>
<sequence length="74" mass="8434">MEIPVGIATRRLQQDYLGIMKDPMPYVKAHPLSSNILEWHFAVIGPENTPYEGGIYHGKLLFPSEFPFKAQAYI</sequence>
<evidence type="ECO:0000313" key="3">
    <source>
        <dbReference type="Proteomes" id="UP001054945"/>
    </source>
</evidence>
<dbReference type="PROSITE" id="PS50127">
    <property type="entry name" value="UBC_2"/>
    <property type="match status" value="1"/>
</dbReference>
<comment type="caution">
    <text evidence="2">The sequence shown here is derived from an EMBL/GenBank/DDBJ whole genome shotgun (WGS) entry which is preliminary data.</text>
</comment>
<dbReference type="EMBL" id="BPLR01000709">
    <property type="protein sequence ID" value="GIY96848.1"/>
    <property type="molecule type" value="Genomic_DNA"/>
</dbReference>
<protein>
    <submittedName>
        <fullName evidence="2">Ubiquitin-conjugating enzyme E2 J2</fullName>
    </submittedName>
</protein>
<feature type="domain" description="UBC core" evidence="1">
    <location>
        <begin position="7"/>
        <end position="74"/>
    </location>
</feature>
<evidence type="ECO:0000259" key="1">
    <source>
        <dbReference type="PROSITE" id="PS50127"/>
    </source>
</evidence>
<dbReference type="InterPro" id="IPR016135">
    <property type="entry name" value="UBQ-conjugating_enzyme/RWD"/>
</dbReference>
<dbReference type="InterPro" id="IPR050113">
    <property type="entry name" value="Ub_conjugating_enzyme"/>
</dbReference>
<dbReference type="PANTHER" id="PTHR24067">
    <property type="entry name" value="UBIQUITIN-CONJUGATING ENZYME E2"/>
    <property type="match status" value="1"/>
</dbReference>
<dbReference type="SUPFAM" id="SSF54495">
    <property type="entry name" value="UBC-like"/>
    <property type="match status" value="1"/>
</dbReference>
<dbReference type="Pfam" id="PF00179">
    <property type="entry name" value="UQ_con"/>
    <property type="match status" value="1"/>
</dbReference>
<dbReference type="Gene3D" id="3.10.110.10">
    <property type="entry name" value="Ubiquitin Conjugating Enzyme"/>
    <property type="match status" value="1"/>
</dbReference>
<dbReference type="AlphaFoldDB" id="A0AAV4XR40"/>
<reference evidence="2 3" key="1">
    <citation type="submission" date="2021-06" db="EMBL/GenBank/DDBJ databases">
        <title>Caerostris extrusa draft genome.</title>
        <authorList>
            <person name="Kono N."/>
            <person name="Arakawa K."/>
        </authorList>
    </citation>
    <scope>NUCLEOTIDE SEQUENCE [LARGE SCALE GENOMIC DNA]</scope>
</reference>
<organism evidence="2 3">
    <name type="scientific">Caerostris extrusa</name>
    <name type="common">Bark spider</name>
    <name type="synonym">Caerostris bankana</name>
    <dbReference type="NCBI Taxonomy" id="172846"/>
    <lineage>
        <taxon>Eukaryota</taxon>
        <taxon>Metazoa</taxon>
        <taxon>Ecdysozoa</taxon>
        <taxon>Arthropoda</taxon>
        <taxon>Chelicerata</taxon>
        <taxon>Arachnida</taxon>
        <taxon>Araneae</taxon>
        <taxon>Araneomorphae</taxon>
        <taxon>Entelegynae</taxon>
        <taxon>Araneoidea</taxon>
        <taxon>Araneidae</taxon>
        <taxon>Caerostris</taxon>
    </lineage>
</organism>
<proteinExistence type="predicted"/>
<keyword evidence="3" id="KW-1185">Reference proteome</keyword>
<gene>
    <name evidence="2" type="primary">UBE2J2</name>
    <name evidence="2" type="ORF">CEXT_176341</name>
</gene>
<name>A0AAV4XR40_CAEEX</name>
<dbReference type="Proteomes" id="UP001054945">
    <property type="component" value="Unassembled WGS sequence"/>
</dbReference>
<evidence type="ECO:0000313" key="2">
    <source>
        <dbReference type="EMBL" id="GIY96848.1"/>
    </source>
</evidence>
<dbReference type="InterPro" id="IPR000608">
    <property type="entry name" value="UBC"/>
</dbReference>